<keyword evidence="2" id="KW-1185">Reference proteome</keyword>
<reference evidence="1 2" key="1">
    <citation type="submission" date="2015-06" db="EMBL/GenBank/DDBJ databases">
        <title>Expansion of signal transduction pathways in fungi by whole-genome duplication.</title>
        <authorList>
            <consortium name="DOE Joint Genome Institute"/>
            <person name="Corrochano L.M."/>
            <person name="Kuo A."/>
            <person name="Marcet-Houben M."/>
            <person name="Polaino S."/>
            <person name="Salamov A."/>
            <person name="Villalobos J.M."/>
            <person name="Alvarez M.I."/>
            <person name="Avalos J."/>
            <person name="Benito E.P."/>
            <person name="Benoit I."/>
            <person name="Burger G."/>
            <person name="Camino L.P."/>
            <person name="Canovas D."/>
            <person name="Cerda-Olmedo E."/>
            <person name="Cheng J.-F."/>
            <person name="Dominguez A."/>
            <person name="Elias M."/>
            <person name="Eslava A.P."/>
            <person name="Glaser F."/>
            <person name="Grimwood J."/>
            <person name="Gutierrez G."/>
            <person name="Heitman J."/>
            <person name="Henrissat B."/>
            <person name="Iturriaga E.A."/>
            <person name="Lang B.F."/>
            <person name="Lavin J.L."/>
            <person name="Lee S."/>
            <person name="Li W."/>
            <person name="Lindquist E."/>
            <person name="Lopez-Garcia S."/>
            <person name="Luque E.M."/>
            <person name="Marcos A.T."/>
            <person name="Martin J."/>
            <person name="Mccluskey K."/>
            <person name="Medina H.R."/>
            <person name="Miralles-Duran A."/>
            <person name="Miyazaki A."/>
            <person name="Munoz-Torres E."/>
            <person name="Oguiza J.A."/>
            <person name="Ohm R."/>
            <person name="Olmedo M."/>
            <person name="Orejas M."/>
            <person name="Ortiz-Castellanos L."/>
            <person name="Pisabarro A.G."/>
            <person name="Rodriguez-Romero J."/>
            <person name="Ruiz-Herrera J."/>
            <person name="Ruiz-Vazquez R."/>
            <person name="Sanz C."/>
            <person name="Schackwitz W."/>
            <person name="Schmutz J."/>
            <person name="Shahriari M."/>
            <person name="Shelest E."/>
            <person name="Silva-Franco F."/>
            <person name="Soanes D."/>
            <person name="Syed K."/>
            <person name="Tagua V.G."/>
            <person name="Talbot N.J."/>
            <person name="Thon M."/>
            <person name="De Vries R.P."/>
            <person name="Wiebenga A."/>
            <person name="Yadav J.S."/>
            <person name="Braun E.L."/>
            <person name="Baker S."/>
            <person name="Garre V."/>
            <person name="Horwitz B."/>
            <person name="Torres-Martinez S."/>
            <person name="Idnurm A."/>
            <person name="Herrera-Estrella A."/>
            <person name="Gabaldon T."/>
            <person name="Grigoriev I.V."/>
        </authorList>
    </citation>
    <scope>NUCLEOTIDE SEQUENCE [LARGE SCALE GENOMIC DNA]</scope>
    <source>
        <strain evidence="1 2">CBS 277.49</strain>
    </source>
</reference>
<evidence type="ECO:0000313" key="2">
    <source>
        <dbReference type="Proteomes" id="UP000077051"/>
    </source>
</evidence>
<name>A0A168MTR8_MUCCL</name>
<protein>
    <submittedName>
        <fullName evidence="1">Uncharacterized protein</fullName>
    </submittedName>
</protein>
<proteinExistence type="predicted"/>
<comment type="caution">
    <text evidence="1">The sequence shown here is derived from an EMBL/GenBank/DDBJ whole genome shotgun (WGS) entry which is preliminary data.</text>
</comment>
<organism evidence="1 2">
    <name type="scientific">Mucor lusitanicus CBS 277.49</name>
    <dbReference type="NCBI Taxonomy" id="747725"/>
    <lineage>
        <taxon>Eukaryota</taxon>
        <taxon>Fungi</taxon>
        <taxon>Fungi incertae sedis</taxon>
        <taxon>Mucoromycota</taxon>
        <taxon>Mucoromycotina</taxon>
        <taxon>Mucoromycetes</taxon>
        <taxon>Mucorales</taxon>
        <taxon>Mucorineae</taxon>
        <taxon>Mucoraceae</taxon>
        <taxon>Mucor</taxon>
    </lineage>
</organism>
<sequence length="153" mass="17044">MVTDHQMRPLFDLVGHASVVLLSVNGRTQLQLAVKRCSVLSGSVLQVATSKIKVHNVVLTVRLRVARTVVLDTSDCIIVFVPYFLVATSIRGCISARLEDNYADAIGIYSASKHDRDSSKYGQVLSYARILKYYESAKAKRFSANVKQLHVRF</sequence>
<accession>A0A168MTR8</accession>
<dbReference type="Proteomes" id="UP000077051">
    <property type="component" value="Unassembled WGS sequence"/>
</dbReference>
<dbReference type="VEuPathDB" id="FungiDB:MUCCIDRAFT_162045"/>
<dbReference type="AlphaFoldDB" id="A0A168MTR8"/>
<dbReference type="EMBL" id="AMYB01000003">
    <property type="protein sequence ID" value="OAD05354.1"/>
    <property type="molecule type" value="Genomic_DNA"/>
</dbReference>
<evidence type="ECO:0000313" key="1">
    <source>
        <dbReference type="EMBL" id="OAD05354.1"/>
    </source>
</evidence>
<gene>
    <name evidence="1" type="ORF">MUCCIDRAFT_162045</name>
</gene>